<sequence>MKKLRIIFSILILSTVLSASSQNVLEKDDYFWNKAEKSRDEFYNSLEDNEECQLWEDAVAKVQQYLVPGESLEIDWIKERDDTFPQSGSAVLDCTRWTPNGNFLIFQVWVTVKEDREIVCSNNYLNELFRQYAYMQELEISSLEVRSPYGASDYIDRYASDLFITYKNQGDLPTCMESFSSACLELKEFFTVLPQEISLNVRFVQGDNETGLFYFCNYYPVYTINFSSVTKESLRELSDQVQRENLKVMKTLRPKLYQSVQTGSEAAWADYIEPYRTPGFTYCTVYMGLPESYWSWSYREAHQNSVLEYDEFYKQYRKQLEENGGAVSAFTSESYQKYNFVSSDSVRTRFADHMFQGGRAISTDMYTIRQPYGFLYAYEESVSMDMILPDIRKSPCQDMEIPEIREADRGRFYLLFLRRPVGEEDSLEELLKQERVKARLAPILREDVLWDETGSHQSDYHKFNYAKGETRLRYTSVYMPQMERDENFVYLLVFEEFKDSEVSQSLYKMGEQMVDTFVMLPYRYQCRKGDTLERISRLYTGSGKHVLDLCNNPLNQITDPDLILEDANIEIPLYLLLKRSVY</sequence>
<feature type="chain" id="PRO_5046657334" description="LysM domain-containing protein" evidence="1">
    <location>
        <begin position="20"/>
        <end position="582"/>
    </location>
</feature>
<name>A0ABR7HE82_9FIRM</name>
<keyword evidence="1" id="KW-0732">Signal</keyword>
<evidence type="ECO:0000256" key="1">
    <source>
        <dbReference type="SAM" id="SignalP"/>
    </source>
</evidence>
<protein>
    <recommendedName>
        <fullName evidence="4">LysM domain-containing protein</fullName>
    </recommendedName>
</protein>
<evidence type="ECO:0000313" key="2">
    <source>
        <dbReference type="EMBL" id="MBC5711452.1"/>
    </source>
</evidence>
<evidence type="ECO:0000313" key="3">
    <source>
        <dbReference type="Proteomes" id="UP000634672"/>
    </source>
</evidence>
<dbReference type="EMBL" id="JACOPB010000018">
    <property type="protein sequence ID" value="MBC5711452.1"/>
    <property type="molecule type" value="Genomic_DNA"/>
</dbReference>
<gene>
    <name evidence="2" type="ORF">H8S75_26300</name>
</gene>
<feature type="signal peptide" evidence="1">
    <location>
        <begin position="1"/>
        <end position="19"/>
    </location>
</feature>
<dbReference type="Proteomes" id="UP000634672">
    <property type="component" value="Unassembled WGS sequence"/>
</dbReference>
<dbReference type="RefSeq" id="WP_187024063.1">
    <property type="nucleotide sequence ID" value="NZ_JACOPB010000018.1"/>
</dbReference>
<comment type="caution">
    <text evidence="2">The sequence shown here is derived from an EMBL/GenBank/DDBJ whole genome shotgun (WGS) entry which is preliminary data.</text>
</comment>
<reference evidence="2 3" key="1">
    <citation type="submission" date="2020-08" db="EMBL/GenBank/DDBJ databases">
        <title>Genome public.</title>
        <authorList>
            <person name="Liu C."/>
            <person name="Sun Q."/>
        </authorList>
    </citation>
    <scope>NUCLEOTIDE SEQUENCE [LARGE SCALE GENOMIC DNA]</scope>
    <source>
        <strain evidence="2 3">NSJ-66</strain>
    </source>
</reference>
<proteinExistence type="predicted"/>
<keyword evidence="3" id="KW-1185">Reference proteome</keyword>
<evidence type="ECO:0008006" key="4">
    <source>
        <dbReference type="Google" id="ProtNLM"/>
    </source>
</evidence>
<organism evidence="2 3">
    <name type="scientific">Hungatella hominis</name>
    <dbReference type="NCBI Taxonomy" id="2763050"/>
    <lineage>
        <taxon>Bacteria</taxon>
        <taxon>Bacillati</taxon>
        <taxon>Bacillota</taxon>
        <taxon>Clostridia</taxon>
        <taxon>Lachnospirales</taxon>
        <taxon>Lachnospiraceae</taxon>
        <taxon>Hungatella</taxon>
    </lineage>
</organism>
<accession>A0ABR7HE82</accession>